<dbReference type="Proteomes" id="UP000186817">
    <property type="component" value="Unassembled WGS sequence"/>
</dbReference>
<keyword evidence="2" id="KW-1185">Reference proteome</keyword>
<evidence type="ECO:0000313" key="2">
    <source>
        <dbReference type="Proteomes" id="UP000186817"/>
    </source>
</evidence>
<accession>A0A1Q9D5A0</accession>
<evidence type="ECO:0000313" key="1">
    <source>
        <dbReference type="EMBL" id="OLP90368.1"/>
    </source>
</evidence>
<protein>
    <submittedName>
        <fullName evidence="1">Uncharacterized protein</fullName>
    </submittedName>
</protein>
<gene>
    <name evidence="1" type="ORF">AK812_SmicGene28065</name>
</gene>
<dbReference type="AlphaFoldDB" id="A0A1Q9D5A0"/>
<organism evidence="1 2">
    <name type="scientific">Symbiodinium microadriaticum</name>
    <name type="common">Dinoflagellate</name>
    <name type="synonym">Zooxanthella microadriatica</name>
    <dbReference type="NCBI Taxonomy" id="2951"/>
    <lineage>
        <taxon>Eukaryota</taxon>
        <taxon>Sar</taxon>
        <taxon>Alveolata</taxon>
        <taxon>Dinophyceae</taxon>
        <taxon>Suessiales</taxon>
        <taxon>Symbiodiniaceae</taxon>
        <taxon>Symbiodinium</taxon>
    </lineage>
</organism>
<sequence>MRGMLSAIRSDFPWGCRQRWFKLLTLGDHNKFTEHCKGVCAWLPLETQPWIASRKELENLDPFGKQGAGSGGGVHGAVASAAPLKPKARWQPKAAAKAKATGELTVAAEEVLTLIPDKPDVQEYFRQKAAGLRSVPVWDETNAKEYAASPEGQEPVYRGDRAKTKRALTRADLIKRIGDLATKDLVGTVSDGPRELHLALCVGTDFAREDGSGGLLMCLMKTETNSQAAGIFTKALAPQKWDNAVRRYTCTEGCHGRLYVAFK</sequence>
<reference evidence="1 2" key="1">
    <citation type="submission" date="2016-02" db="EMBL/GenBank/DDBJ databases">
        <title>Genome analysis of coral dinoflagellate symbionts highlights evolutionary adaptations to a symbiotic lifestyle.</title>
        <authorList>
            <person name="Aranda M."/>
            <person name="Li Y."/>
            <person name="Liew Y.J."/>
            <person name="Baumgarten S."/>
            <person name="Simakov O."/>
            <person name="Wilson M."/>
            <person name="Piel J."/>
            <person name="Ashoor H."/>
            <person name="Bougouffa S."/>
            <person name="Bajic V.B."/>
            <person name="Ryu T."/>
            <person name="Ravasi T."/>
            <person name="Bayer T."/>
            <person name="Micklem G."/>
            <person name="Kim H."/>
            <person name="Bhak J."/>
            <person name="Lajeunesse T.C."/>
            <person name="Voolstra C.R."/>
        </authorList>
    </citation>
    <scope>NUCLEOTIDE SEQUENCE [LARGE SCALE GENOMIC DNA]</scope>
    <source>
        <strain evidence="1 2">CCMP2467</strain>
    </source>
</reference>
<comment type="caution">
    <text evidence="1">The sequence shown here is derived from an EMBL/GenBank/DDBJ whole genome shotgun (WGS) entry which is preliminary data.</text>
</comment>
<name>A0A1Q9D5A0_SYMMI</name>
<dbReference type="EMBL" id="LSRX01000716">
    <property type="protein sequence ID" value="OLP90368.1"/>
    <property type="molecule type" value="Genomic_DNA"/>
</dbReference>
<proteinExistence type="predicted"/>